<dbReference type="InterPro" id="IPR009009">
    <property type="entry name" value="RlpA-like_DPBB"/>
</dbReference>
<dbReference type="InterPro" id="IPR007112">
    <property type="entry name" value="Expansin/allergen_DPBB_dom"/>
</dbReference>
<dbReference type="Gene3D" id="2.60.40.760">
    <property type="entry name" value="Expansin, cellulose-binding-like domain"/>
    <property type="match status" value="1"/>
</dbReference>
<comment type="similarity">
    <text evidence="3">Belongs to the expansin family.</text>
</comment>
<sequence length="215" mass="23180">MLQLFALSVSTIKIKLKRTPNRHVDGGACGYGNDVRTPPFSAMVSAGNGNILKGGKGCGACYQVKCKENSACSEIPISVIITDECPGSYRNGTAFHFDLSGTAFGALAKPGQADLLRGAGILNIGYKRVACNYPQTTVAFKIDQGSNPSYFSRVIEFENREGGLGSVELGISDKWLPMKHSWGANWKIELSPQLKPPFFIRLTTLDSNKTLSQAL</sequence>
<dbReference type="Pfam" id="PF01357">
    <property type="entry name" value="Expansin_C"/>
    <property type="match status" value="1"/>
</dbReference>
<proteinExistence type="inferred from homology"/>
<dbReference type="CDD" id="cd22275">
    <property type="entry name" value="DPBB_EXPB_N"/>
    <property type="match status" value="1"/>
</dbReference>
<dbReference type="SUPFAM" id="SSF50685">
    <property type="entry name" value="Barwin-like endoglucanases"/>
    <property type="match status" value="1"/>
</dbReference>
<dbReference type="EMBL" id="JACEIK010013452">
    <property type="protein sequence ID" value="MCE3216515.1"/>
    <property type="molecule type" value="Genomic_DNA"/>
</dbReference>
<keyword evidence="7" id="KW-1185">Reference proteome</keyword>
<comment type="caution">
    <text evidence="6">The sequence shown here is derived from an EMBL/GenBank/DDBJ whole genome shotgun (WGS) entry which is preliminary data.</text>
</comment>
<gene>
    <name evidence="6" type="primary">EXPB2_1</name>
    <name evidence="6" type="ORF">HAX54_006761</name>
</gene>
<feature type="domain" description="Expansin-like EG45" evidence="4">
    <location>
        <begin position="26"/>
        <end position="136"/>
    </location>
</feature>
<dbReference type="Proteomes" id="UP000823775">
    <property type="component" value="Unassembled WGS sequence"/>
</dbReference>
<feature type="domain" description="Expansin-like CBD" evidence="5">
    <location>
        <begin position="149"/>
        <end position="215"/>
    </location>
</feature>
<dbReference type="InterPro" id="IPR007118">
    <property type="entry name" value="Expan_Lol_pI"/>
</dbReference>
<evidence type="ECO:0000313" key="6">
    <source>
        <dbReference type="EMBL" id="MCE3216515.1"/>
    </source>
</evidence>
<keyword evidence="2" id="KW-0964">Secreted</keyword>
<dbReference type="SMART" id="SM00837">
    <property type="entry name" value="DPBB_1"/>
    <property type="match status" value="1"/>
</dbReference>
<dbReference type="PRINTS" id="PR01225">
    <property type="entry name" value="EXPANSNFAMLY"/>
</dbReference>
<dbReference type="PANTHER" id="PTHR31692">
    <property type="entry name" value="EXPANSIN-B3"/>
    <property type="match status" value="1"/>
</dbReference>
<organism evidence="6 7">
    <name type="scientific">Datura stramonium</name>
    <name type="common">Jimsonweed</name>
    <name type="synonym">Common thornapple</name>
    <dbReference type="NCBI Taxonomy" id="4076"/>
    <lineage>
        <taxon>Eukaryota</taxon>
        <taxon>Viridiplantae</taxon>
        <taxon>Streptophyta</taxon>
        <taxon>Embryophyta</taxon>
        <taxon>Tracheophyta</taxon>
        <taxon>Spermatophyta</taxon>
        <taxon>Magnoliopsida</taxon>
        <taxon>eudicotyledons</taxon>
        <taxon>Gunneridae</taxon>
        <taxon>Pentapetalae</taxon>
        <taxon>asterids</taxon>
        <taxon>lamiids</taxon>
        <taxon>Solanales</taxon>
        <taxon>Solanaceae</taxon>
        <taxon>Solanoideae</taxon>
        <taxon>Datureae</taxon>
        <taxon>Datura</taxon>
    </lineage>
</organism>
<evidence type="ECO:0000256" key="3">
    <source>
        <dbReference type="RuleBase" id="RU003460"/>
    </source>
</evidence>
<comment type="subcellular location">
    <subcellularLocation>
        <location evidence="1">Secreted</location>
    </subcellularLocation>
</comment>
<dbReference type="InterPro" id="IPR005795">
    <property type="entry name" value="LolPI"/>
</dbReference>
<dbReference type="Pfam" id="PF03330">
    <property type="entry name" value="DPBB_1"/>
    <property type="match status" value="1"/>
</dbReference>
<dbReference type="PROSITE" id="PS50843">
    <property type="entry name" value="EXPANSIN_CBD"/>
    <property type="match status" value="1"/>
</dbReference>
<evidence type="ECO:0000256" key="2">
    <source>
        <dbReference type="ARBA" id="ARBA00022525"/>
    </source>
</evidence>
<reference evidence="6 7" key="1">
    <citation type="journal article" date="2021" name="BMC Genomics">
        <title>Datura genome reveals duplications of psychoactive alkaloid biosynthetic genes and high mutation rate following tissue culture.</title>
        <authorList>
            <person name="Rajewski A."/>
            <person name="Carter-House D."/>
            <person name="Stajich J."/>
            <person name="Litt A."/>
        </authorList>
    </citation>
    <scope>NUCLEOTIDE SEQUENCE [LARGE SCALE GENOMIC DNA]</scope>
    <source>
        <strain evidence="6">AR-01</strain>
    </source>
</reference>
<dbReference type="InterPro" id="IPR036908">
    <property type="entry name" value="RlpA-like_sf"/>
</dbReference>
<dbReference type="InterPro" id="IPR007117">
    <property type="entry name" value="Expansin_CBD"/>
</dbReference>
<dbReference type="SUPFAM" id="SSF49590">
    <property type="entry name" value="PHL pollen allergen"/>
    <property type="match status" value="1"/>
</dbReference>
<protein>
    <submittedName>
        <fullName evidence="6">Expb2p</fullName>
    </submittedName>
</protein>
<evidence type="ECO:0000256" key="1">
    <source>
        <dbReference type="ARBA" id="ARBA00004613"/>
    </source>
</evidence>
<dbReference type="PRINTS" id="PR00829">
    <property type="entry name" value="LOLP1ALLERGN"/>
</dbReference>
<dbReference type="PROSITE" id="PS50842">
    <property type="entry name" value="EXPANSIN_EG45"/>
    <property type="match status" value="1"/>
</dbReference>
<dbReference type="InterPro" id="IPR036749">
    <property type="entry name" value="Expansin_CBD_sf"/>
</dbReference>
<evidence type="ECO:0000259" key="5">
    <source>
        <dbReference type="PROSITE" id="PS50843"/>
    </source>
</evidence>
<dbReference type="PANTHER" id="PTHR31692:SF56">
    <property type="entry name" value="EXPANSIN-B2-RELATED"/>
    <property type="match status" value="1"/>
</dbReference>
<dbReference type="Gene3D" id="2.40.40.10">
    <property type="entry name" value="RlpA-like domain"/>
    <property type="match status" value="1"/>
</dbReference>
<name>A0ABS8WWV7_DATST</name>
<evidence type="ECO:0000313" key="7">
    <source>
        <dbReference type="Proteomes" id="UP000823775"/>
    </source>
</evidence>
<evidence type="ECO:0000259" key="4">
    <source>
        <dbReference type="PROSITE" id="PS50842"/>
    </source>
</evidence>
<accession>A0ABS8WWV7</accession>